<comment type="caution">
    <text evidence="3">The sequence shown here is derived from an EMBL/GenBank/DDBJ whole genome shotgun (WGS) entry which is preliminary data.</text>
</comment>
<evidence type="ECO:0000256" key="1">
    <source>
        <dbReference type="ARBA" id="ARBA00022729"/>
    </source>
</evidence>
<dbReference type="OrthoDB" id="100605at2"/>
<sequence length="361" mass="41273">MDKRKFIKQVGLGSAAIMASPFIFTSCDSSSDEEDFKMWMWVGNGADKTETEWRNQLTRLSELGFYGVLAGGGVETLKMTVPIAKSLGLEIHSWQWVMNRPGNKEAMAHPEWYAVSRDGNSSLDVNPYAGYYQWLCPSKPEVQDYIIQGMIDIAEVEGLNGVQLDYVRYCDVILPRGLWEKYDLVQDHEMPQFDFCYCDTCRGKFKAEQGYDPLDLDDPSQDEKWRQFRYDSITNLVNRIAKEVHQRDKKLSASVFATPNLARKFVRQAWDKWDLDFVFPMIYYQFYAEEIDFVRTGTMEGVEALAGSKPLYTAQYLSEKTSEDIAIMVEKAKAGGANGIAFYDYGLLNDEKAEVLSALKK</sequence>
<evidence type="ECO:0000313" key="3">
    <source>
        <dbReference type="EMBL" id="OEK05030.1"/>
    </source>
</evidence>
<proteinExistence type="predicted"/>
<dbReference type="SUPFAM" id="SSF51445">
    <property type="entry name" value="(Trans)glycosidases"/>
    <property type="match status" value="1"/>
</dbReference>
<keyword evidence="4" id="KW-1185">Reference proteome</keyword>
<reference evidence="3 4" key="1">
    <citation type="submission" date="2016-08" db="EMBL/GenBank/DDBJ databases">
        <title>Draft genome of Fabibacter sp. strain SK-8.</title>
        <authorList>
            <person name="Wong S.-K."/>
            <person name="Hamasaki K."/>
            <person name="Yoshizawa S."/>
        </authorList>
    </citation>
    <scope>NUCLEOTIDE SEQUENCE [LARGE SCALE GENOMIC DNA]</scope>
    <source>
        <strain evidence="3 4">SK-8</strain>
    </source>
</reference>
<dbReference type="InterPro" id="IPR003790">
    <property type="entry name" value="GHL10"/>
</dbReference>
<dbReference type="PANTHER" id="PTHR43405">
    <property type="entry name" value="GLYCOSYL HYDROLASE DIGH"/>
    <property type="match status" value="1"/>
</dbReference>
<evidence type="ECO:0000259" key="2">
    <source>
        <dbReference type="Pfam" id="PF02638"/>
    </source>
</evidence>
<dbReference type="PANTHER" id="PTHR43405:SF1">
    <property type="entry name" value="GLYCOSYL HYDROLASE DIGH"/>
    <property type="match status" value="1"/>
</dbReference>
<gene>
    <name evidence="3" type="ORF">BFP71_16550</name>
</gene>
<name>A0A1E5T0X7_9BACT</name>
<feature type="domain" description="Glycosyl hydrolase-like 10" evidence="2">
    <location>
        <begin position="72"/>
        <end position="292"/>
    </location>
</feature>
<dbReference type="AlphaFoldDB" id="A0A1E5T0X7"/>
<accession>A0A1E5T0X7</accession>
<keyword evidence="1" id="KW-0732">Signal</keyword>
<dbReference type="InterPro" id="IPR017853">
    <property type="entry name" value="GH"/>
</dbReference>
<dbReference type="Proteomes" id="UP000095552">
    <property type="component" value="Unassembled WGS sequence"/>
</dbReference>
<dbReference type="Gene3D" id="3.20.20.80">
    <property type="entry name" value="Glycosidases"/>
    <property type="match status" value="1"/>
</dbReference>
<dbReference type="EMBL" id="MDGQ01000005">
    <property type="protein sequence ID" value="OEK05030.1"/>
    <property type="molecule type" value="Genomic_DNA"/>
</dbReference>
<dbReference type="PROSITE" id="PS51257">
    <property type="entry name" value="PROKAR_LIPOPROTEIN"/>
    <property type="match status" value="1"/>
</dbReference>
<dbReference type="STRING" id="1563681.BFP71_16550"/>
<organism evidence="3 4">
    <name type="scientific">Roseivirga misakiensis</name>
    <dbReference type="NCBI Taxonomy" id="1563681"/>
    <lineage>
        <taxon>Bacteria</taxon>
        <taxon>Pseudomonadati</taxon>
        <taxon>Bacteroidota</taxon>
        <taxon>Cytophagia</taxon>
        <taxon>Cytophagales</taxon>
        <taxon>Roseivirgaceae</taxon>
        <taxon>Roseivirga</taxon>
    </lineage>
</organism>
<dbReference type="Pfam" id="PF02638">
    <property type="entry name" value="GHL10"/>
    <property type="match status" value="1"/>
</dbReference>
<dbReference type="InterPro" id="IPR052177">
    <property type="entry name" value="Divisome_Glycosyl_Hydrolase"/>
</dbReference>
<dbReference type="RefSeq" id="WP_069836534.1">
    <property type="nucleotide sequence ID" value="NZ_MDGQ01000005.1"/>
</dbReference>
<evidence type="ECO:0000313" key="4">
    <source>
        <dbReference type="Proteomes" id="UP000095552"/>
    </source>
</evidence>
<protein>
    <recommendedName>
        <fullName evidence="2">Glycosyl hydrolase-like 10 domain-containing protein</fullName>
    </recommendedName>
</protein>